<feature type="compositionally biased region" description="Low complexity" evidence="5">
    <location>
        <begin position="218"/>
        <end position="255"/>
    </location>
</feature>
<gene>
    <name evidence="8" type="ORF">NE237_006944</name>
</gene>
<dbReference type="PANTHER" id="PTHR20961:SF5">
    <property type="entry name" value="GLYCOSYLTRANSFERASE-RELATED"/>
    <property type="match status" value="1"/>
</dbReference>
<feature type="domain" description="Glycosyltransferase 61 catalytic" evidence="7">
    <location>
        <begin position="457"/>
        <end position="551"/>
    </location>
</feature>
<evidence type="ECO:0000313" key="8">
    <source>
        <dbReference type="EMBL" id="KAJ4973770.1"/>
    </source>
</evidence>
<evidence type="ECO:0000256" key="6">
    <source>
        <dbReference type="SAM" id="Phobius"/>
    </source>
</evidence>
<evidence type="ECO:0000259" key="7">
    <source>
        <dbReference type="Pfam" id="PF04577"/>
    </source>
</evidence>
<dbReference type="OrthoDB" id="529273at2759"/>
<feature type="compositionally biased region" description="Polar residues" evidence="5">
    <location>
        <begin position="200"/>
        <end position="217"/>
    </location>
</feature>
<dbReference type="GO" id="GO:0016763">
    <property type="term" value="F:pentosyltransferase activity"/>
    <property type="evidence" value="ECO:0007669"/>
    <property type="project" value="UniProtKB-ARBA"/>
</dbReference>
<dbReference type="Pfam" id="PF04577">
    <property type="entry name" value="Glyco_transf_61"/>
    <property type="match status" value="1"/>
</dbReference>
<dbReference type="GO" id="GO:0000139">
    <property type="term" value="C:Golgi membrane"/>
    <property type="evidence" value="ECO:0007669"/>
    <property type="project" value="UniProtKB-SubCell"/>
</dbReference>
<keyword evidence="4" id="KW-0325">Glycoprotein</keyword>
<feature type="region of interest" description="Disordered" evidence="5">
    <location>
        <begin position="63"/>
        <end position="257"/>
    </location>
</feature>
<organism evidence="8 9">
    <name type="scientific">Protea cynaroides</name>
    <dbReference type="NCBI Taxonomy" id="273540"/>
    <lineage>
        <taxon>Eukaryota</taxon>
        <taxon>Viridiplantae</taxon>
        <taxon>Streptophyta</taxon>
        <taxon>Embryophyta</taxon>
        <taxon>Tracheophyta</taxon>
        <taxon>Spermatophyta</taxon>
        <taxon>Magnoliopsida</taxon>
        <taxon>Proteales</taxon>
        <taxon>Proteaceae</taxon>
        <taxon>Protea</taxon>
    </lineage>
</organism>
<dbReference type="Proteomes" id="UP001141806">
    <property type="component" value="Unassembled WGS sequence"/>
</dbReference>
<name>A0A9Q0QVZ0_9MAGN</name>
<dbReference type="AlphaFoldDB" id="A0A9Q0QVZ0"/>
<evidence type="ECO:0000313" key="9">
    <source>
        <dbReference type="Proteomes" id="UP001141806"/>
    </source>
</evidence>
<feature type="compositionally biased region" description="Low complexity" evidence="5">
    <location>
        <begin position="67"/>
        <end position="101"/>
    </location>
</feature>
<feature type="compositionally biased region" description="Low complexity" evidence="5">
    <location>
        <begin position="169"/>
        <end position="198"/>
    </location>
</feature>
<comment type="caution">
    <text evidence="8">The sequence shown here is derived from an EMBL/GenBank/DDBJ whole genome shotgun (WGS) entry which is preliminary data.</text>
</comment>
<protein>
    <recommendedName>
        <fullName evidence="7">Glycosyltransferase 61 catalytic domain-containing protein</fullName>
    </recommendedName>
</protein>
<dbReference type="EMBL" id="JAMYWD010000004">
    <property type="protein sequence ID" value="KAJ4973770.1"/>
    <property type="molecule type" value="Genomic_DNA"/>
</dbReference>
<dbReference type="InterPro" id="IPR007657">
    <property type="entry name" value="Glycosyltransferase_61"/>
</dbReference>
<feature type="transmembrane region" description="Helical" evidence="6">
    <location>
        <begin position="21"/>
        <end position="42"/>
    </location>
</feature>
<evidence type="ECO:0000256" key="5">
    <source>
        <dbReference type="SAM" id="MobiDB-lite"/>
    </source>
</evidence>
<keyword evidence="9" id="KW-1185">Reference proteome</keyword>
<dbReference type="PANTHER" id="PTHR20961">
    <property type="entry name" value="GLYCOSYLTRANSFERASE"/>
    <property type="match status" value="1"/>
</dbReference>
<feature type="compositionally biased region" description="Polar residues" evidence="5">
    <location>
        <begin position="102"/>
        <end position="140"/>
    </location>
</feature>
<accession>A0A9Q0QVZ0</accession>
<evidence type="ECO:0000256" key="3">
    <source>
        <dbReference type="ARBA" id="ARBA00022679"/>
    </source>
</evidence>
<keyword evidence="6" id="KW-0472">Membrane</keyword>
<reference evidence="8" key="1">
    <citation type="journal article" date="2023" name="Plant J.">
        <title>The genome of the king protea, Protea cynaroides.</title>
        <authorList>
            <person name="Chang J."/>
            <person name="Duong T.A."/>
            <person name="Schoeman C."/>
            <person name="Ma X."/>
            <person name="Roodt D."/>
            <person name="Barker N."/>
            <person name="Li Z."/>
            <person name="Van de Peer Y."/>
            <person name="Mizrachi E."/>
        </authorList>
    </citation>
    <scope>NUCLEOTIDE SEQUENCE</scope>
    <source>
        <tissue evidence="8">Young leaves</tissue>
    </source>
</reference>
<sequence>MMYNEIFSKSFKRQEQKKFGYLAAVGSFILALSSFCLVKPYLGPLPNLNLRLSMGPGLTMLVTEDTSSSSSSQPSNIIRSQPLNISSSQPSSTGSSQTLTTNIYQKPNISRSQPSNIGTSQPEVSTSSSHKSNISRSQPAEENGNSQQSNVSNSQPAEENGNSQQLKVSSSQPAKISSSQQSNISSSEPSNIASSEPATIGNSQQSNISSCQTETVGISQQSNISSSQPSNIGNSQQANVTSSDKPQSTSSSQSSVGDITLKRVRKPICDVLNPSFDFCDAEGDVRIHGISSRVYAFPSQMDDLAGNESWTIKPYARKRDKTAMGNTKEILVKAIGPHEEAPSCTLNHSVPAIIFSTGGYAGNHFHSFSDIIIPLFVASAQFQGEVQFVVTDFQKYWIEKFQAILKQLSKYEIINIDNYDQTVHCFPRVIVGLQRYQDMKIDPSMASKGYSMKEFRELLRKAYSLKKLNAIKISHPKPPRLLIVSRKWSRTFKNVDEIVEMAKSLGFEVVVSEASMNMYKFSQVVNSCDVMMGVHGAGLTNFVFLPTNAILIQVLPWGGFQWLASTYFGKPSKDMDIRYLEYKIKEEESSLLQQYPLDHPVFMDPASVSKHDWGLFKSVYLDKQNVKLDVGRFRPTLLEALELLHH</sequence>
<keyword evidence="6" id="KW-1133">Transmembrane helix</keyword>
<comment type="subcellular location">
    <subcellularLocation>
        <location evidence="1">Golgi apparatus membrane</location>
        <topology evidence="1">Single-pass type II membrane protein</topology>
    </subcellularLocation>
</comment>
<evidence type="ECO:0000256" key="4">
    <source>
        <dbReference type="ARBA" id="ARBA00023180"/>
    </source>
</evidence>
<keyword evidence="3" id="KW-0808">Transferase</keyword>
<keyword evidence="6" id="KW-0812">Transmembrane</keyword>
<proteinExistence type="predicted"/>
<dbReference type="InterPro" id="IPR049625">
    <property type="entry name" value="Glyco_transf_61_cat"/>
</dbReference>
<feature type="compositionally biased region" description="Low complexity" evidence="5">
    <location>
        <begin position="143"/>
        <end position="155"/>
    </location>
</feature>
<feature type="compositionally biased region" description="Polar residues" evidence="5">
    <location>
        <begin position="156"/>
        <end position="168"/>
    </location>
</feature>
<evidence type="ECO:0000256" key="2">
    <source>
        <dbReference type="ARBA" id="ARBA00022676"/>
    </source>
</evidence>
<evidence type="ECO:0000256" key="1">
    <source>
        <dbReference type="ARBA" id="ARBA00004323"/>
    </source>
</evidence>
<keyword evidence="2" id="KW-0328">Glycosyltransferase</keyword>